<name>A0A4R5NG08_9LACO</name>
<comment type="caution">
    <text evidence="2">The sequence shown here is derived from an EMBL/GenBank/DDBJ whole genome shotgun (WGS) entry which is preliminary data.</text>
</comment>
<proteinExistence type="predicted"/>
<keyword evidence="3" id="KW-1185">Reference proteome</keyword>
<feature type="domain" description="IrrE N-terminal-like" evidence="1">
    <location>
        <begin position="40"/>
        <end position="127"/>
    </location>
</feature>
<gene>
    <name evidence="2" type="ORF">C5L30_000633</name>
</gene>
<dbReference type="EMBL" id="PUFN01000011">
    <property type="protein sequence ID" value="TDG73197.1"/>
    <property type="molecule type" value="Genomic_DNA"/>
</dbReference>
<evidence type="ECO:0000313" key="2">
    <source>
        <dbReference type="EMBL" id="TDG73197.1"/>
    </source>
</evidence>
<accession>A0A4R5NG08</accession>
<dbReference type="AlphaFoldDB" id="A0A4R5NG08"/>
<dbReference type="Proteomes" id="UP000295257">
    <property type="component" value="Unassembled WGS sequence"/>
</dbReference>
<dbReference type="Pfam" id="PF06114">
    <property type="entry name" value="Peptidase_M78"/>
    <property type="match status" value="1"/>
</dbReference>
<organism evidence="2 3">
    <name type="scientific">Companilactobacillus farciminis</name>
    <dbReference type="NCBI Taxonomy" id="1612"/>
    <lineage>
        <taxon>Bacteria</taxon>
        <taxon>Bacillati</taxon>
        <taxon>Bacillota</taxon>
        <taxon>Bacilli</taxon>
        <taxon>Lactobacillales</taxon>
        <taxon>Lactobacillaceae</taxon>
        <taxon>Companilactobacillus</taxon>
    </lineage>
</organism>
<evidence type="ECO:0000313" key="3">
    <source>
        <dbReference type="Proteomes" id="UP000295257"/>
    </source>
</evidence>
<evidence type="ECO:0000259" key="1">
    <source>
        <dbReference type="Pfam" id="PF06114"/>
    </source>
</evidence>
<dbReference type="InterPro" id="IPR010359">
    <property type="entry name" value="IrrE_HExxH"/>
</dbReference>
<dbReference type="OrthoDB" id="2300474at2"/>
<reference evidence="2 3" key="1">
    <citation type="journal article" date="2019" name="Appl. Microbiol. Biotechnol.">
        <title>Uncovering carbohydrate metabolism through a genotype-phenotype association study of 56 lactic acid bacteria genomes.</title>
        <authorList>
            <person name="Buron-Moles G."/>
            <person name="Chailyan A."/>
            <person name="Dolejs I."/>
            <person name="Forster J."/>
            <person name="Miks M.H."/>
        </authorList>
    </citation>
    <scope>NUCLEOTIDE SEQUENCE [LARGE SCALE GENOMIC DNA]</scope>
    <source>
        <strain evidence="2 3">ATCC 29644</strain>
    </source>
</reference>
<sequence length="148" mass="17268">MMIRVEKSREYIFKDLLNRAMNYGLGVECVHIDSHLKPCLSYKRKLIILNMNYHNQRLVIFQLAHEIGHFLNGDSFGNEIFFSPAMNGFEGRANKTAVKLLLPYYLNDLPERYASTADFMNYFSIPLSVEKVVTEQIQDFYKSSETQI</sequence>
<protein>
    <recommendedName>
        <fullName evidence="1">IrrE N-terminal-like domain-containing protein</fullName>
    </recommendedName>
</protein>